<evidence type="ECO:0000259" key="1">
    <source>
        <dbReference type="Pfam" id="PF00931"/>
    </source>
</evidence>
<evidence type="ECO:0000313" key="2">
    <source>
        <dbReference type="EMBL" id="PWK86448.1"/>
    </source>
</evidence>
<dbReference type="InterPro" id="IPR011990">
    <property type="entry name" value="TPR-like_helical_dom_sf"/>
</dbReference>
<accession>A0A316I064</accession>
<comment type="caution">
    <text evidence="2">The sequence shown here is derived from an EMBL/GenBank/DDBJ whole genome shotgun (WGS) entry which is preliminary data.</text>
</comment>
<feature type="domain" description="NB-ARC" evidence="1">
    <location>
        <begin position="73"/>
        <end position="209"/>
    </location>
</feature>
<name>A0A316I064_9PSEU</name>
<dbReference type="Pfam" id="PF13374">
    <property type="entry name" value="TPR_10"/>
    <property type="match status" value="3"/>
</dbReference>
<dbReference type="InterPro" id="IPR053137">
    <property type="entry name" value="NLR-like"/>
</dbReference>
<dbReference type="Gene3D" id="3.40.50.300">
    <property type="entry name" value="P-loop containing nucleotide triphosphate hydrolases"/>
    <property type="match status" value="1"/>
</dbReference>
<dbReference type="Gene3D" id="1.25.40.10">
    <property type="entry name" value="Tetratricopeptide repeat domain"/>
    <property type="match status" value="2"/>
</dbReference>
<dbReference type="SUPFAM" id="SSF48452">
    <property type="entry name" value="TPR-like"/>
    <property type="match status" value="2"/>
</dbReference>
<evidence type="ECO:0000313" key="3">
    <source>
        <dbReference type="Proteomes" id="UP000246005"/>
    </source>
</evidence>
<dbReference type="GO" id="GO:0043531">
    <property type="term" value="F:ADP binding"/>
    <property type="evidence" value="ECO:0007669"/>
    <property type="project" value="InterPro"/>
</dbReference>
<dbReference type="InterPro" id="IPR002182">
    <property type="entry name" value="NB-ARC"/>
</dbReference>
<dbReference type="PRINTS" id="PR00364">
    <property type="entry name" value="DISEASERSIST"/>
</dbReference>
<dbReference type="PANTHER" id="PTHR46082:SF6">
    <property type="entry name" value="AAA+ ATPASE DOMAIN-CONTAINING PROTEIN-RELATED"/>
    <property type="match status" value="1"/>
</dbReference>
<sequence>MPDEVEPLSVQNTVHGDVLGDNVQIGYIAGDFTLHQHSATRPPAELPLQIGVVPQRAASFQARPGLTPSRTTVLSGMGGVGKTQLAADLAQRMWSGREVNLLVWVTAGTREAVVSAYAEAAAELTGRDDLGPEKGARRLLEWLARTEEPWLVVLDDLQDPADLAGLWPPGNGLVLVTTRRRDAALLGDGRQVVDVGVFSEHEGLTYLQAVLGGQPMLLHGAAEVVRALGSLPLALAQAGAYMLDAHLSCADYVARLGKLRRGNAADEHLATIAATWSLSMEQAETLRPRKVAALLLDIASVLSPNGIPLDVLTGPSVREYLTSRTGYRLDEAGVRDVLAGLHRLSLVTLDGGEARIHALVQQATRDTWNVKQEKRSVRAAADALVDAWPALESMDERGQVIRANGTALVAAGGTHLEGRDTHLLPFKLGSSLGLCGLVAEARDHFERLYHSSVQSLGPYNYFTLIQLSSLARWRGRSGDTAGAFADYDRFFAAATRVRRSDRAEMFADVMRARHDRAGLLAETGDLTGAIAELEQLLATHVELFGPDDPDTLAVQHDLTNLRGQATPGSQLAEFERLLTDQLRVYGPDHPQTLATRHNLACERAESGDVAGGHAELRQLLTDSTRVLGADHPKTLSTRSVLLDCVGHLGDPARAAREFEQLLADRLRVLGPGHPDVQATLEGLAFWRQQAVR</sequence>
<dbReference type="RefSeq" id="WP_109637804.1">
    <property type="nucleotide sequence ID" value="NZ_QGHB01000005.1"/>
</dbReference>
<dbReference type="EMBL" id="QGHB01000005">
    <property type="protein sequence ID" value="PWK86448.1"/>
    <property type="molecule type" value="Genomic_DNA"/>
</dbReference>
<dbReference type="Proteomes" id="UP000246005">
    <property type="component" value="Unassembled WGS sequence"/>
</dbReference>
<dbReference type="AlphaFoldDB" id="A0A316I064"/>
<gene>
    <name evidence="2" type="ORF">C8D88_105497</name>
</gene>
<proteinExistence type="predicted"/>
<dbReference type="PANTHER" id="PTHR46082">
    <property type="entry name" value="ATP/GTP-BINDING PROTEIN-RELATED"/>
    <property type="match status" value="1"/>
</dbReference>
<organism evidence="2 3">
    <name type="scientific">Lentzea atacamensis</name>
    <dbReference type="NCBI Taxonomy" id="531938"/>
    <lineage>
        <taxon>Bacteria</taxon>
        <taxon>Bacillati</taxon>
        <taxon>Actinomycetota</taxon>
        <taxon>Actinomycetes</taxon>
        <taxon>Pseudonocardiales</taxon>
        <taxon>Pseudonocardiaceae</taxon>
        <taxon>Lentzea</taxon>
    </lineage>
</organism>
<protein>
    <submittedName>
        <fullName evidence="2">Tetratricopeptide repeat protein</fullName>
    </submittedName>
</protein>
<dbReference type="SUPFAM" id="SSF52540">
    <property type="entry name" value="P-loop containing nucleoside triphosphate hydrolases"/>
    <property type="match status" value="1"/>
</dbReference>
<dbReference type="Pfam" id="PF00931">
    <property type="entry name" value="NB-ARC"/>
    <property type="match status" value="1"/>
</dbReference>
<reference evidence="2 3" key="1">
    <citation type="submission" date="2018-05" db="EMBL/GenBank/DDBJ databases">
        <title>Genomic Encyclopedia of Type Strains, Phase IV (KMG-IV): sequencing the most valuable type-strain genomes for metagenomic binning, comparative biology and taxonomic classification.</title>
        <authorList>
            <person name="Goeker M."/>
        </authorList>
    </citation>
    <scope>NUCLEOTIDE SEQUENCE [LARGE SCALE GENOMIC DNA]</scope>
    <source>
        <strain evidence="2 3">DSM 45480</strain>
    </source>
</reference>
<dbReference type="InterPro" id="IPR027417">
    <property type="entry name" value="P-loop_NTPase"/>
</dbReference>